<dbReference type="FunFam" id="3.40.225.10:FF:000009">
    <property type="entry name" value="Class II aldolase/adducin N-terminal"/>
    <property type="match status" value="1"/>
</dbReference>
<dbReference type="GO" id="GO:0051015">
    <property type="term" value="F:actin filament binding"/>
    <property type="evidence" value="ECO:0007669"/>
    <property type="project" value="TreeGrafter"/>
</dbReference>
<evidence type="ECO:0000259" key="1">
    <source>
        <dbReference type="SMART" id="SM01007"/>
    </source>
</evidence>
<dbReference type="Pfam" id="PF00596">
    <property type="entry name" value="Aldolase_II"/>
    <property type="match status" value="1"/>
</dbReference>
<keyword evidence="3" id="KW-1185">Reference proteome</keyword>
<dbReference type="VEuPathDB" id="FungiDB:PSTT_01898"/>
<dbReference type="Gene3D" id="3.40.225.10">
    <property type="entry name" value="Class II aldolase/adducin N-terminal domain"/>
    <property type="match status" value="1"/>
</dbReference>
<dbReference type="InterPro" id="IPR036409">
    <property type="entry name" value="Aldolase_II/adducin_N_sf"/>
</dbReference>
<accession>A0A2S4W1J5</accession>
<proteinExistence type="predicted"/>
<name>A0A2S4W1J5_9BASI</name>
<dbReference type="VEuPathDB" id="FungiDB:PSHT_04564"/>
<dbReference type="PANTHER" id="PTHR10672">
    <property type="entry name" value="ADDUCIN"/>
    <property type="match status" value="1"/>
</dbReference>
<evidence type="ECO:0000313" key="2">
    <source>
        <dbReference type="EMBL" id="POW15652.1"/>
    </source>
</evidence>
<dbReference type="Proteomes" id="UP000239156">
    <property type="component" value="Unassembled WGS sequence"/>
</dbReference>
<comment type="caution">
    <text evidence="2">The sequence shown here is derived from an EMBL/GenBank/DDBJ whole genome shotgun (WGS) entry which is preliminary data.</text>
</comment>
<dbReference type="SMART" id="SM01007">
    <property type="entry name" value="Aldolase_II"/>
    <property type="match status" value="1"/>
</dbReference>
<sequence>MASNTQVIPSSAAAGQVVQKNARKLKLRSPPEFTDKEEERKYKLGKLAAAFRIFAQRGFDEGIAGHLTLRDPILKDHFWVNPFGRAFSQMTVSDLLLISPQGEIVMGGKPDRQVYNEAAYAIHHAVHSARPDVEAACHSHSVYGRAFSTLGIESVKYLFVFLPKSRCVTIRLTSALSLDITTQDACAFFNDLAVYRGFGGAVLDSDEGDNIAKALGQKKAVILQNHGLLTTGTSIEAAVWWFINLESLCRIQLLADAAAGGRQIKTIKAGEKEAEFTYKVIGSHLIGWAQAQPYFDQIHERSNGAYLQ</sequence>
<organism evidence="2 3">
    <name type="scientific">Puccinia striiformis</name>
    <dbReference type="NCBI Taxonomy" id="27350"/>
    <lineage>
        <taxon>Eukaryota</taxon>
        <taxon>Fungi</taxon>
        <taxon>Dikarya</taxon>
        <taxon>Basidiomycota</taxon>
        <taxon>Pucciniomycotina</taxon>
        <taxon>Pucciniomycetes</taxon>
        <taxon>Pucciniales</taxon>
        <taxon>Pucciniaceae</taxon>
        <taxon>Puccinia</taxon>
    </lineage>
</organism>
<dbReference type="AlphaFoldDB" id="A0A2S4W1J5"/>
<dbReference type="GO" id="GO:0005856">
    <property type="term" value="C:cytoskeleton"/>
    <property type="evidence" value="ECO:0007669"/>
    <property type="project" value="TreeGrafter"/>
</dbReference>
<dbReference type="InterPro" id="IPR001303">
    <property type="entry name" value="Aldolase_II/adducin_N"/>
</dbReference>
<dbReference type="SUPFAM" id="SSF53639">
    <property type="entry name" value="AraD/HMP-PK domain-like"/>
    <property type="match status" value="1"/>
</dbReference>
<reference evidence="2" key="1">
    <citation type="submission" date="2017-12" db="EMBL/GenBank/DDBJ databases">
        <title>Gene loss provides genomic basis for host adaptation in cereal stripe rust fungi.</title>
        <authorList>
            <person name="Xia C."/>
        </authorList>
    </citation>
    <scope>NUCLEOTIDE SEQUENCE [LARGE SCALE GENOMIC DNA]</scope>
    <source>
        <strain evidence="2">93-210</strain>
    </source>
</reference>
<protein>
    <recommendedName>
        <fullName evidence="1">Class II aldolase/adducin N-terminal domain-containing protein</fullName>
    </recommendedName>
</protein>
<gene>
    <name evidence="2" type="ORF">PSTT_01898</name>
</gene>
<dbReference type="EMBL" id="PKSL01000011">
    <property type="protein sequence ID" value="POW15652.1"/>
    <property type="molecule type" value="Genomic_DNA"/>
</dbReference>
<evidence type="ECO:0000313" key="3">
    <source>
        <dbReference type="Proteomes" id="UP000239156"/>
    </source>
</evidence>
<dbReference type="PANTHER" id="PTHR10672:SF39">
    <property type="entry name" value="CLASS II ALDOLASE_ADDUCIN N-TERMINAL DOMAIN-CONTAINING PROTEIN"/>
    <property type="match status" value="1"/>
</dbReference>
<dbReference type="InterPro" id="IPR051017">
    <property type="entry name" value="Aldolase-II_Adducin_sf"/>
</dbReference>
<feature type="domain" description="Class II aldolase/adducin N-terminal" evidence="1">
    <location>
        <begin position="45"/>
        <end position="253"/>
    </location>
</feature>